<dbReference type="Ensembl" id="ENSOGAT00000024521.1">
    <property type="protein sequence ID" value="ENSOGAP00000019408.1"/>
    <property type="gene ID" value="ENSOGAG00000027307.1"/>
</dbReference>
<organism evidence="12 13">
    <name type="scientific">Otolemur garnettii</name>
    <name type="common">Small-eared galago</name>
    <name type="synonym">Garnett's greater bushbaby</name>
    <dbReference type="NCBI Taxonomy" id="30611"/>
    <lineage>
        <taxon>Eukaryota</taxon>
        <taxon>Metazoa</taxon>
        <taxon>Chordata</taxon>
        <taxon>Craniata</taxon>
        <taxon>Vertebrata</taxon>
        <taxon>Euteleostomi</taxon>
        <taxon>Mammalia</taxon>
        <taxon>Eutheria</taxon>
        <taxon>Euarchontoglires</taxon>
        <taxon>Primates</taxon>
        <taxon>Strepsirrhini</taxon>
        <taxon>Lorisiformes</taxon>
        <taxon>Galagidae</taxon>
        <taxon>Otolemur</taxon>
    </lineage>
</organism>
<dbReference type="Gene3D" id="1.20.1070.10">
    <property type="entry name" value="Rhodopsin 7-helix transmembrane proteins"/>
    <property type="match status" value="1"/>
</dbReference>
<dbReference type="SUPFAM" id="SSF81321">
    <property type="entry name" value="Family A G protein-coupled receptor-like"/>
    <property type="match status" value="1"/>
</dbReference>
<evidence type="ECO:0000256" key="5">
    <source>
        <dbReference type="ARBA" id="ARBA00023040"/>
    </source>
</evidence>
<evidence type="ECO:0000313" key="12">
    <source>
        <dbReference type="Ensembl" id="ENSOGAP00000019408.1"/>
    </source>
</evidence>
<keyword evidence="2" id="KW-1003">Cell membrane</keyword>
<dbReference type="OrthoDB" id="9450540at2759"/>
<comment type="subcellular location">
    <subcellularLocation>
        <location evidence="1">Cell membrane</location>
        <topology evidence="1">Multi-pass membrane protein</topology>
    </subcellularLocation>
</comment>
<dbReference type="OMA" id="NGLVLWH"/>
<evidence type="ECO:0000256" key="3">
    <source>
        <dbReference type="ARBA" id="ARBA00022692"/>
    </source>
</evidence>
<feature type="transmembrane region" description="Helical" evidence="10">
    <location>
        <begin position="121"/>
        <end position="140"/>
    </location>
</feature>
<name>H0XTG6_OTOGA</name>
<keyword evidence="13" id="KW-1185">Reference proteome</keyword>
<dbReference type="HOGENOM" id="CLU_009579_4_1_1"/>
<reference evidence="12" key="2">
    <citation type="submission" date="2025-08" db="UniProtKB">
        <authorList>
            <consortium name="Ensembl"/>
        </authorList>
    </citation>
    <scope>IDENTIFICATION</scope>
</reference>
<reference evidence="12" key="3">
    <citation type="submission" date="2025-09" db="UniProtKB">
        <authorList>
            <consortium name="Ensembl"/>
        </authorList>
    </citation>
    <scope>IDENTIFICATION</scope>
</reference>
<evidence type="ECO:0000256" key="10">
    <source>
        <dbReference type="SAM" id="Phobius"/>
    </source>
</evidence>
<keyword evidence="7" id="KW-0675">Receptor</keyword>
<dbReference type="PRINTS" id="PR02108">
    <property type="entry name" value="MRGPCRFAMILY"/>
</dbReference>
<gene>
    <name evidence="12" type="primary">MRGPRG</name>
</gene>
<keyword evidence="5" id="KW-0297">G-protein coupled receptor</keyword>
<evidence type="ECO:0000256" key="9">
    <source>
        <dbReference type="ARBA" id="ARBA00061394"/>
    </source>
</evidence>
<sequence length="284" mass="31123">MFGLFGLWKTFTSVVFYLTLAVSLGGLVGNGLVLWHLGLRKKGPFSIYLLHLAAADFLFLACHVAFSIVQAVLDSQDTLYFVLTFLGFAVGLWLLATFSAERCLSDLFPGCYWGCRPRHTSGVLCTLGWVLTLPVILVPADACGLLHRGKGLLACLRYHVASVAWLLALACVACTAGLVLFIWVACCSGRQRPRFYGIALGATLLFFFCGLPFVIYWSLRTLFDILPLLPLLATLLACINSSWKPLFYFIAGRKPGKREPLQAVLQRALGEEATQGLSLPLGRV</sequence>
<evidence type="ECO:0000256" key="2">
    <source>
        <dbReference type="ARBA" id="ARBA00022475"/>
    </source>
</evidence>
<dbReference type="EMBL" id="AAQR03144815">
    <property type="status" value="NOT_ANNOTATED_CDS"/>
    <property type="molecule type" value="Genomic_DNA"/>
</dbReference>
<dbReference type="AlphaFoldDB" id="H0XTG6"/>
<feature type="transmembrane region" description="Helical" evidence="10">
    <location>
        <begin position="225"/>
        <end position="251"/>
    </location>
</feature>
<dbReference type="eggNOG" id="ENOG502TKZP">
    <property type="taxonomic scope" value="Eukaryota"/>
</dbReference>
<feature type="transmembrane region" description="Helical" evidence="10">
    <location>
        <begin position="195"/>
        <end position="219"/>
    </location>
</feature>
<dbReference type="CTD" id="386746"/>
<evidence type="ECO:0000256" key="4">
    <source>
        <dbReference type="ARBA" id="ARBA00022989"/>
    </source>
</evidence>
<evidence type="ECO:0000256" key="8">
    <source>
        <dbReference type="ARBA" id="ARBA00023224"/>
    </source>
</evidence>
<evidence type="ECO:0000259" key="11">
    <source>
        <dbReference type="PROSITE" id="PS50262"/>
    </source>
</evidence>
<dbReference type="GeneTree" id="ENSGT01030000234639"/>
<dbReference type="PANTHER" id="PTHR11334">
    <property type="entry name" value="MAS-RELATED G-PROTEIN COUPLED RECEPTOR"/>
    <property type="match status" value="1"/>
</dbReference>
<evidence type="ECO:0000256" key="1">
    <source>
        <dbReference type="ARBA" id="ARBA00004651"/>
    </source>
</evidence>
<feature type="transmembrane region" description="Helical" evidence="10">
    <location>
        <begin position="14"/>
        <end position="35"/>
    </location>
</feature>
<dbReference type="KEGG" id="oga:100945402"/>
<dbReference type="GO" id="GO:0004930">
    <property type="term" value="F:G protein-coupled receptor activity"/>
    <property type="evidence" value="ECO:0007669"/>
    <property type="project" value="UniProtKB-KW"/>
</dbReference>
<feature type="transmembrane region" description="Helical" evidence="10">
    <location>
        <begin position="160"/>
        <end position="183"/>
    </location>
</feature>
<evidence type="ECO:0000256" key="6">
    <source>
        <dbReference type="ARBA" id="ARBA00023136"/>
    </source>
</evidence>
<protein>
    <submittedName>
        <fullName evidence="12">MAS related GPR family member G</fullName>
    </submittedName>
</protein>
<proteinExistence type="inferred from homology"/>
<dbReference type="GO" id="GO:0005886">
    <property type="term" value="C:plasma membrane"/>
    <property type="evidence" value="ECO:0007669"/>
    <property type="project" value="UniProtKB-SubCell"/>
</dbReference>
<evidence type="ECO:0000256" key="7">
    <source>
        <dbReference type="ARBA" id="ARBA00023170"/>
    </source>
</evidence>
<dbReference type="InterPro" id="IPR017452">
    <property type="entry name" value="GPCR_Rhodpsn_7TM"/>
</dbReference>
<accession>H0XTG6</accession>
<feature type="transmembrane region" description="Helical" evidence="10">
    <location>
        <begin position="79"/>
        <end position="100"/>
    </location>
</feature>
<feature type="transmembrane region" description="Helical" evidence="10">
    <location>
        <begin position="47"/>
        <end position="73"/>
    </location>
</feature>
<dbReference type="Proteomes" id="UP000005225">
    <property type="component" value="Unassembled WGS sequence"/>
</dbReference>
<dbReference type="InterPro" id="IPR026234">
    <property type="entry name" value="MRGPCRFAMILY"/>
</dbReference>
<dbReference type="FunFam" id="1.20.1070.10:FF:000193">
    <property type="entry name" value="Mas-related G-protein coupled receptor member E"/>
    <property type="match status" value="1"/>
</dbReference>
<keyword evidence="8" id="KW-0807">Transducer</keyword>
<comment type="similarity">
    <text evidence="9">Belongs to the G-protein coupled receptor 1 family. Mas subfamily.</text>
</comment>
<dbReference type="RefSeq" id="XP_023374047.1">
    <property type="nucleotide sequence ID" value="XM_023518279.1"/>
</dbReference>
<dbReference type="InterPro" id="IPR000276">
    <property type="entry name" value="GPCR_Rhodpsn"/>
</dbReference>
<dbReference type="PRINTS" id="PR00237">
    <property type="entry name" value="GPCRRHODOPSN"/>
</dbReference>
<feature type="domain" description="G-protein coupled receptors family 1 profile" evidence="11">
    <location>
        <begin position="29"/>
        <end position="248"/>
    </location>
</feature>
<dbReference type="GeneID" id="100945402"/>
<evidence type="ECO:0000313" key="13">
    <source>
        <dbReference type="Proteomes" id="UP000005225"/>
    </source>
</evidence>
<dbReference type="InParanoid" id="H0XTG6"/>
<keyword evidence="6 10" id="KW-0472">Membrane</keyword>
<dbReference type="PROSITE" id="PS50262">
    <property type="entry name" value="G_PROTEIN_RECEP_F1_2"/>
    <property type="match status" value="1"/>
</dbReference>
<keyword evidence="4 10" id="KW-1133">Transmembrane helix</keyword>
<reference evidence="13" key="1">
    <citation type="submission" date="2011-03" db="EMBL/GenBank/DDBJ databases">
        <title>Version 3 of the genome sequence of Otolemur garnettii (Bushbaby).</title>
        <authorList>
            <consortium name="The Broad Institute Genome Sequencing Platform"/>
            <person name="Di Palma F."/>
            <person name="Johnson J."/>
            <person name="Lander E.S."/>
            <person name="Lindblad-Toh K."/>
            <person name="Jaffe D.B."/>
            <person name="Gnerre S."/>
            <person name="MacCallum I."/>
            <person name="Przybylski D."/>
            <person name="Ribeiro F.J."/>
            <person name="Burton J.N."/>
            <person name="Walker B.J."/>
            <person name="Sharpe T."/>
            <person name="Hall G."/>
        </authorList>
    </citation>
    <scope>NUCLEOTIDE SEQUENCE [LARGE SCALE GENOMIC DNA]</scope>
</reference>
<dbReference type="PANTHER" id="PTHR11334:SF32">
    <property type="entry name" value="MAS-RELATED G-PROTEIN COUPLED RECEPTOR MEMBER G"/>
    <property type="match status" value="1"/>
</dbReference>
<keyword evidence="3 10" id="KW-0812">Transmembrane</keyword>